<protein>
    <submittedName>
        <fullName evidence="4">Chitinase</fullName>
    </submittedName>
</protein>
<feature type="chain" id="PRO_5011615547" evidence="2">
    <location>
        <begin position="34"/>
        <end position="515"/>
    </location>
</feature>
<accession>A0A1H0LK04</accession>
<feature type="signal peptide" evidence="2">
    <location>
        <begin position="1"/>
        <end position="33"/>
    </location>
</feature>
<dbReference type="PANTHER" id="PTHR42976:SF1">
    <property type="entry name" value="GH18 DOMAIN-CONTAINING PROTEIN-RELATED"/>
    <property type="match status" value="1"/>
</dbReference>
<dbReference type="GO" id="GO:0005975">
    <property type="term" value="P:carbohydrate metabolic process"/>
    <property type="evidence" value="ECO:0007669"/>
    <property type="project" value="InterPro"/>
</dbReference>
<evidence type="ECO:0000313" key="5">
    <source>
        <dbReference type="Proteomes" id="UP000198597"/>
    </source>
</evidence>
<dbReference type="Gene3D" id="3.20.20.80">
    <property type="entry name" value="Glycosidases"/>
    <property type="match status" value="1"/>
</dbReference>
<keyword evidence="1" id="KW-0378">Hydrolase</keyword>
<keyword evidence="2" id="KW-0732">Signal</keyword>
<keyword evidence="5" id="KW-1185">Reference proteome</keyword>
<organism evidence="4 5">
    <name type="scientific">Clostridium gasigenes</name>
    <dbReference type="NCBI Taxonomy" id="94869"/>
    <lineage>
        <taxon>Bacteria</taxon>
        <taxon>Bacillati</taxon>
        <taxon>Bacillota</taxon>
        <taxon>Clostridia</taxon>
        <taxon>Eubacteriales</taxon>
        <taxon>Clostridiaceae</taxon>
        <taxon>Clostridium</taxon>
    </lineage>
</organism>
<dbReference type="InterPro" id="IPR013783">
    <property type="entry name" value="Ig-like_fold"/>
</dbReference>
<dbReference type="GO" id="GO:0004553">
    <property type="term" value="F:hydrolase activity, hydrolyzing O-glycosyl compounds"/>
    <property type="evidence" value="ECO:0007669"/>
    <property type="project" value="InterPro"/>
</dbReference>
<dbReference type="Proteomes" id="UP000198597">
    <property type="component" value="Unassembled WGS sequence"/>
</dbReference>
<feature type="domain" description="Chitin-binding type-3" evidence="3">
    <location>
        <begin position="454"/>
        <end position="496"/>
    </location>
</feature>
<dbReference type="GO" id="GO:0030246">
    <property type="term" value="F:carbohydrate binding"/>
    <property type="evidence" value="ECO:0007669"/>
    <property type="project" value="InterPro"/>
</dbReference>
<dbReference type="InterPro" id="IPR036573">
    <property type="entry name" value="CBM_sf_5/12"/>
</dbReference>
<dbReference type="STRING" id="94869.SAMN04488529_101112"/>
<dbReference type="CDD" id="cd12215">
    <property type="entry name" value="ChiC_BD"/>
    <property type="match status" value="1"/>
</dbReference>
<dbReference type="Gene3D" id="2.60.40.10">
    <property type="entry name" value="Immunoglobulins"/>
    <property type="match status" value="1"/>
</dbReference>
<dbReference type="InterPro" id="IPR017853">
    <property type="entry name" value="GH"/>
</dbReference>
<dbReference type="Pfam" id="PF16403">
    <property type="entry name" value="Bact_surface_Ig-like"/>
    <property type="match status" value="1"/>
</dbReference>
<dbReference type="SUPFAM" id="SSF51055">
    <property type="entry name" value="Carbohydrate binding domain"/>
    <property type="match status" value="1"/>
</dbReference>
<reference evidence="4 5" key="1">
    <citation type="submission" date="2016-10" db="EMBL/GenBank/DDBJ databases">
        <authorList>
            <person name="de Groot N.N."/>
        </authorList>
    </citation>
    <scope>NUCLEOTIDE SEQUENCE [LARGE SCALE GENOMIC DNA]</scope>
    <source>
        <strain evidence="4 5">DSM 12272</strain>
    </source>
</reference>
<dbReference type="Gene3D" id="2.10.10.20">
    <property type="entry name" value="Carbohydrate-binding module superfamily 5/12"/>
    <property type="match status" value="1"/>
</dbReference>
<dbReference type="AlphaFoldDB" id="A0A1H0LK04"/>
<dbReference type="RefSeq" id="WP_242873895.1">
    <property type="nucleotide sequence ID" value="NZ_FNJM01000001.1"/>
</dbReference>
<dbReference type="EMBL" id="FNJM01000001">
    <property type="protein sequence ID" value="SDO68393.1"/>
    <property type="molecule type" value="Genomic_DNA"/>
</dbReference>
<dbReference type="Pfam" id="PF02839">
    <property type="entry name" value="CBM_5_12"/>
    <property type="match status" value="1"/>
</dbReference>
<evidence type="ECO:0000256" key="1">
    <source>
        <dbReference type="ARBA" id="ARBA00022801"/>
    </source>
</evidence>
<dbReference type="GO" id="GO:0005576">
    <property type="term" value="C:extracellular region"/>
    <property type="evidence" value="ECO:0007669"/>
    <property type="project" value="InterPro"/>
</dbReference>
<dbReference type="SMART" id="SM00495">
    <property type="entry name" value="ChtBD3"/>
    <property type="match status" value="1"/>
</dbReference>
<dbReference type="InterPro" id="IPR032179">
    <property type="entry name" value="Cry22Aa_Ig-like"/>
</dbReference>
<dbReference type="InterPro" id="IPR003610">
    <property type="entry name" value="CBM5/12"/>
</dbReference>
<evidence type="ECO:0000313" key="4">
    <source>
        <dbReference type="EMBL" id="SDO68393.1"/>
    </source>
</evidence>
<proteinExistence type="predicted"/>
<gene>
    <name evidence="4" type="ORF">SAMN04488529_101112</name>
</gene>
<dbReference type="InterPro" id="IPR052750">
    <property type="entry name" value="GH18_Chitinase"/>
</dbReference>
<dbReference type="SUPFAM" id="SSF51445">
    <property type="entry name" value="(Trans)glycosidases"/>
    <property type="match status" value="1"/>
</dbReference>
<evidence type="ECO:0000259" key="3">
    <source>
        <dbReference type="SMART" id="SM00495"/>
    </source>
</evidence>
<evidence type="ECO:0000256" key="2">
    <source>
        <dbReference type="SAM" id="SignalP"/>
    </source>
</evidence>
<dbReference type="PANTHER" id="PTHR42976">
    <property type="entry name" value="BIFUNCTIONAL CHITINASE/LYSOZYME-RELATED"/>
    <property type="match status" value="1"/>
</dbReference>
<name>A0A1H0LK04_9CLOT</name>
<sequence length="515" mass="54563">MIKSITKKILATSLATVMLLPCVNSMSTVPALAATTDYGVGHGVTWPTQVNAPYVDMVEWITKVDYNYNGVANLTKLSQDTGVKYFNLGFIQATGNVSNGKVNWGWGGYSVLTEGSNDTQYAGLKQSIKDFRSNGGDVTISFGGLSGTPLWEASSDVNVLAATYTDIVNGYGLTRLDLDVEGGAQNKASNITNAKAIKLVQDATKVDVVLTLPVLPSGLTSEGLGVLEAYLANGVNLKAVNIMTMCYGDGVLLPGENYGTASVRAMTSTKDQLKDYYKKFTGATLSDADAYAKLGTTCSIGYEGSSFPTFTPDLAKIVVDASIKNKVAMTSYWSINRDAKFDTNQGITGLYLFNNVYKQFGTTNPTPPATNTAPVLNGVKNNTVNVGTSFNALTGITATDTEEGDLTSKIVVSGSVNTQVVGNYTLTYKVTDSKGLVTTATATVTVQKPVVPSGDTYDADKIYNAGDTVIYNGVKYKAKWWTKGEIPSASQAWSIVPTSNTDGSVDYIAGTPYSA</sequence>